<keyword evidence="2" id="KW-0677">Repeat</keyword>
<dbReference type="PANTHER" id="PTHR10641">
    <property type="entry name" value="MYB FAMILY TRANSCRIPTION FACTOR"/>
    <property type="match status" value="1"/>
</dbReference>
<dbReference type="GO" id="GO:0005634">
    <property type="term" value="C:nucleus"/>
    <property type="evidence" value="ECO:0007669"/>
    <property type="project" value="UniProtKB-SubCell"/>
</dbReference>
<dbReference type="Gene3D" id="1.10.10.60">
    <property type="entry name" value="Homeodomain-like"/>
    <property type="match status" value="2"/>
</dbReference>
<dbReference type="InterPro" id="IPR009057">
    <property type="entry name" value="Homeodomain-like_sf"/>
</dbReference>
<dbReference type="SUPFAM" id="SSF46689">
    <property type="entry name" value="Homeodomain-like"/>
    <property type="match status" value="1"/>
</dbReference>
<keyword evidence="5" id="KW-0804">Transcription</keyword>
<evidence type="ECO:0000256" key="2">
    <source>
        <dbReference type="ARBA" id="ARBA00022737"/>
    </source>
</evidence>
<evidence type="ECO:0000313" key="9">
    <source>
        <dbReference type="EMBL" id="KAH7332192.1"/>
    </source>
</evidence>
<dbReference type="InterPro" id="IPR015495">
    <property type="entry name" value="Myb_TF_plants"/>
</dbReference>
<dbReference type="InterPro" id="IPR017930">
    <property type="entry name" value="Myb_dom"/>
</dbReference>
<proteinExistence type="predicted"/>
<comment type="subcellular location">
    <subcellularLocation>
        <location evidence="1">Nucleus</location>
    </subcellularLocation>
</comment>
<keyword evidence="3" id="KW-0805">Transcription regulation</keyword>
<dbReference type="SMART" id="SM00717">
    <property type="entry name" value="SANT"/>
    <property type="match status" value="2"/>
</dbReference>
<evidence type="ECO:0000256" key="6">
    <source>
        <dbReference type="ARBA" id="ARBA00023242"/>
    </source>
</evidence>
<evidence type="ECO:0000256" key="4">
    <source>
        <dbReference type="ARBA" id="ARBA00023125"/>
    </source>
</evidence>
<reference evidence="9" key="1">
    <citation type="submission" date="2021-08" db="EMBL/GenBank/DDBJ databases">
        <title>WGS assembly of Ceratopteris richardii.</title>
        <authorList>
            <person name="Marchant D.B."/>
            <person name="Chen G."/>
            <person name="Jenkins J."/>
            <person name="Shu S."/>
            <person name="Leebens-Mack J."/>
            <person name="Grimwood J."/>
            <person name="Schmutz J."/>
            <person name="Soltis P."/>
            <person name="Soltis D."/>
            <person name="Chen Z.-H."/>
        </authorList>
    </citation>
    <scope>NUCLEOTIDE SEQUENCE</scope>
    <source>
        <strain evidence="9">Whitten #5841</strain>
        <tissue evidence="9">Leaf</tissue>
    </source>
</reference>
<dbReference type="CDD" id="cd00167">
    <property type="entry name" value="SANT"/>
    <property type="match status" value="2"/>
</dbReference>
<accession>A0A8T2SI62</accession>
<feature type="domain" description="HTH myb-type" evidence="8">
    <location>
        <begin position="67"/>
        <end position="121"/>
    </location>
</feature>
<dbReference type="FunFam" id="1.10.10.60:FF:000394">
    <property type="entry name" value="MYB transcription factor"/>
    <property type="match status" value="1"/>
</dbReference>
<dbReference type="PROSITE" id="PS51294">
    <property type="entry name" value="HTH_MYB"/>
    <property type="match status" value="2"/>
</dbReference>
<evidence type="ECO:0000259" key="8">
    <source>
        <dbReference type="PROSITE" id="PS51294"/>
    </source>
</evidence>
<dbReference type="AlphaFoldDB" id="A0A8T2SI62"/>
<organism evidence="9 10">
    <name type="scientific">Ceratopteris richardii</name>
    <name type="common">Triangle waterfern</name>
    <dbReference type="NCBI Taxonomy" id="49495"/>
    <lineage>
        <taxon>Eukaryota</taxon>
        <taxon>Viridiplantae</taxon>
        <taxon>Streptophyta</taxon>
        <taxon>Embryophyta</taxon>
        <taxon>Tracheophyta</taxon>
        <taxon>Polypodiopsida</taxon>
        <taxon>Polypodiidae</taxon>
        <taxon>Polypodiales</taxon>
        <taxon>Pteridineae</taxon>
        <taxon>Pteridaceae</taxon>
        <taxon>Parkerioideae</taxon>
        <taxon>Ceratopteris</taxon>
    </lineage>
</organism>
<feature type="domain" description="HTH myb-type" evidence="8">
    <location>
        <begin position="15"/>
        <end position="66"/>
    </location>
</feature>
<dbReference type="FunFam" id="1.10.10.60:FF:000001">
    <property type="entry name" value="MYB-related transcription factor"/>
    <property type="match status" value="1"/>
</dbReference>
<evidence type="ECO:0000256" key="5">
    <source>
        <dbReference type="ARBA" id="ARBA00023163"/>
    </source>
</evidence>
<dbReference type="Pfam" id="PF00249">
    <property type="entry name" value="Myb_DNA-binding"/>
    <property type="match status" value="2"/>
</dbReference>
<keyword evidence="4" id="KW-0238">DNA-binding</keyword>
<dbReference type="EMBL" id="CM035425">
    <property type="protein sequence ID" value="KAH7332192.1"/>
    <property type="molecule type" value="Genomic_DNA"/>
</dbReference>
<feature type="domain" description="Myb-like" evidence="7">
    <location>
        <begin position="13"/>
        <end position="66"/>
    </location>
</feature>
<evidence type="ECO:0000256" key="3">
    <source>
        <dbReference type="ARBA" id="ARBA00023015"/>
    </source>
</evidence>
<dbReference type="OrthoDB" id="2143914at2759"/>
<dbReference type="GO" id="GO:0000976">
    <property type="term" value="F:transcription cis-regulatory region binding"/>
    <property type="evidence" value="ECO:0007669"/>
    <property type="project" value="UniProtKB-ARBA"/>
</dbReference>
<feature type="domain" description="Myb-like" evidence="7">
    <location>
        <begin position="67"/>
        <end position="117"/>
    </location>
</feature>
<dbReference type="PANTHER" id="PTHR10641:SF1387">
    <property type="entry name" value="OS08G0486300 PROTEIN"/>
    <property type="match status" value="1"/>
</dbReference>
<dbReference type="GO" id="GO:0051707">
    <property type="term" value="P:response to other organism"/>
    <property type="evidence" value="ECO:0007669"/>
    <property type="project" value="UniProtKB-ARBA"/>
</dbReference>
<name>A0A8T2SI62_CERRI</name>
<gene>
    <name evidence="9" type="ORF">KP509_20G074500</name>
</gene>
<protein>
    <submittedName>
        <fullName evidence="9">Uncharacterized protein</fullName>
    </submittedName>
</protein>
<sequence length="391" mass="45339">MGRQPRNKKYVQQGTLKKGAWTAEEDQRLVSFIRDNMGHGSWRTLPKLAGLDRCGKSCRLRWINYLRPNIKRGNFSEEEQRTIVHLHGLLGNKWSSIASHLEGRTDNEIKNHWNTHLKKRLARMGIDPTTHLPFDWLLQSQNYYRNLYYQLKHHFVDNDEWRREFLKHLLQVNASIMVEPNSEKLAITTNQHLLGIQNVSMQRYLPEIQHLVRDLRNSYLSTRASTLHACGTNETQSCAFDHMIIENQEVQNHFPLDEPKGASSSYMDKTTPSLMSNEMIDNFCYKNYVITKDRGAQRIPDASDQSITIDSMPNSDNFISMDTFPNPLISTQETIVGPYKDAILGSKFISRDVEANNYEDLNAPKSEEFNIQESYWHKILNFLSLISYGGS</sequence>
<evidence type="ECO:0000313" key="10">
    <source>
        <dbReference type="Proteomes" id="UP000825935"/>
    </source>
</evidence>
<evidence type="ECO:0000256" key="1">
    <source>
        <dbReference type="ARBA" id="ARBA00004123"/>
    </source>
</evidence>
<dbReference type="Proteomes" id="UP000825935">
    <property type="component" value="Chromosome 20"/>
</dbReference>
<keyword evidence="10" id="KW-1185">Reference proteome</keyword>
<comment type="caution">
    <text evidence="9">The sequence shown here is derived from an EMBL/GenBank/DDBJ whole genome shotgun (WGS) entry which is preliminary data.</text>
</comment>
<dbReference type="InterPro" id="IPR001005">
    <property type="entry name" value="SANT/Myb"/>
</dbReference>
<keyword evidence="6" id="KW-0539">Nucleus</keyword>
<dbReference type="PROSITE" id="PS50090">
    <property type="entry name" value="MYB_LIKE"/>
    <property type="match status" value="2"/>
</dbReference>
<evidence type="ECO:0000259" key="7">
    <source>
        <dbReference type="PROSITE" id="PS50090"/>
    </source>
</evidence>